<keyword evidence="3" id="KW-1185">Reference proteome</keyword>
<proteinExistence type="predicted"/>
<protein>
    <submittedName>
        <fullName evidence="2">Uncharacterized protein</fullName>
    </submittedName>
</protein>
<feature type="compositionally biased region" description="Polar residues" evidence="1">
    <location>
        <begin position="91"/>
        <end position="102"/>
    </location>
</feature>
<dbReference type="Gramene" id="ONI27487">
    <property type="protein sequence ID" value="ONI27487"/>
    <property type="gene ID" value="PRUPE_1G089900"/>
</dbReference>
<name>A0A251QUP8_PRUPE</name>
<feature type="region of interest" description="Disordered" evidence="1">
    <location>
        <begin position="59"/>
        <end position="102"/>
    </location>
</feature>
<reference evidence="2 3" key="1">
    <citation type="journal article" date="2013" name="Nat. Genet.">
        <title>The high-quality draft genome of peach (Prunus persica) identifies unique patterns of genetic diversity, domestication and genome evolution.</title>
        <authorList>
            <consortium name="International Peach Genome Initiative"/>
            <person name="Verde I."/>
            <person name="Abbott A.G."/>
            <person name="Scalabrin S."/>
            <person name="Jung S."/>
            <person name="Shu S."/>
            <person name="Marroni F."/>
            <person name="Zhebentyayeva T."/>
            <person name="Dettori M.T."/>
            <person name="Grimwood J."/>
            <person name="Cattonaro F."/>
            <person name="Zuccolo A."/>
            <person name="Rossini L."/>
            <person name="Jenkins J."/>
            <person name="Vendramin E."/>
            <person name="Meisel L.A."/>
            <person name="Decroocq V."/>
            <person name="Sosinski B."/>
            <person name="Prochnik S."/>
            <person name="Mitros T."/>
            <person name="Policriti A."/>
            <person name="Cipriani G."/>
            <person name="Dondini L."/>
            <person name="Ficklin S."/>
            <person name="Goodstein D.M."/>
            <person name="Xuan P."/>
            <person name="Del Fabbro C."/>
            <person name="Aramini V."/>
            <person name="Copetti D."/>
            <person name="Gonzalez S."/>
            <person name="Horner D.S."/>
            <person name="Falchi R."/>
            <person name="Lucas S."/>
            <person name="Mica E."/>
            <person name="Maldonado J."/>
            <person name="Lazzari B."/>
            <person name="Bielenberg D."/>
            <person name="Pirona R."/>
            <person name="Miculan M."/>
            <person name="Barakat A."/>
            <person name="Testolin R."/>
            <person name="Stella A."/>
            <person name="Tartarini S."/>
            <person name="Tonutti P."/>
            <person name="Arus P."/>
            <person name="Orellana A."/>
            <person name="Wells C."/>
            <person name="Main D."/>
            <person name="Vizzotto G."/>
            <person name="Silva H."/>
            <person name="Salamini F."/>
            <person name="Schmutz J."/>
            <person name="Morgante M."/>
            <person name="Rokhsar D.S."/>
        </authorList>
    </citation>
    <scope>NUCLEOTIDE SEQUENCE [LARGE SCALE GENOMIC DNA]</scope>
    <source>
        <strain evidence="3">cv. Nemared</strain>
    </source>
</reference>
<accession>A0A251QUP8</accession>
<sequence length="102" mass="11104">MASRKSINAPPIQTLPLFLLPLSSSPTPIPVQTNLHRPQFEAQLLHRSQFKPHLLHRLSIQTPPQPDPTPNLPAFPMPTASTAPPLFSPPSEAQVTPNPAQA</sequence>
<organism evidence="2 3">
    <name type="scientific">Prunus persica</name>
    <name type="common">Peach</name>
    <name type="synonym">Amygdalus persica</name>
    <dbReference type="NCBI Taxonomy" id="3760"/>
    <lineage>
        <taxon>Eukaryota</taxon>
        <taxon>Viridiplantae</taxon>
        <taxon>Streptophyta</taxon>
        <taxon>Embryophyta</taxon>
        <taxon>Tracheophyta</taxon>
        <taxon>Spermatophyta</taxon>
        <taxon>Magnoliopsida</taxon>
        <taxon>eudicotyledons</taxon>
        <taxon>Gunneridae</taxon>
        <taxon>Pentapetalae</taxon>
        <taxon>rosids</taxon>
        <taxon>fabids</taxon>
        <taxon>Rosales</taxon>
        <taxon>Rosaceae</taxon>
        <taxon>Amygdaloideae</taxon>
        <taxon>Amygdaleae</taxon>
        <taxon>Prunus</taxon>
    </lineage>
</organism>
<dbReference type="Proteomes" id="UP000006882">
    <property type="component" value="Chromosome G1"/>
</dbReference>
<gene>
    <name evidence="2" type="ORF">PRUPE_1G089900</name>
</gene>
<feature type="compositionally biased region" description="Pro residues" evidence="1">
    <location>
        <begin position="63"/>
        <end position="76"/>
    </location>
</feature>
<dbReference type="AlphaFoldDB" id="A0A251QUP8"/>
<dbReference type="EMBL" id="CM007651">
    <property type="protein sequence ID" value="ONI27487.1"/>
    <property type="molecule type" value="Genomic_DNA"/>
</dbReference>
<evidence type="ECO:0000256" key="1">
    <source>
        <dbReference type="SAM" id="MobiDB-lite"/>
    </source>
</evidence>
<evidence type="ECO:0000313" key="3">
    <source>
        <dbReference type="Proteomes" id="UP000006882"/>
    </source>
</evidence>
<evidence type="ECO:0000313" key="2">
    <source>
        <dbReference type="EMBL" id="ONI27487.1"/>
    </source>
</evidence>